<evidence type="ECO:0000313" key="2">
    <source>
        <dbReference type="Proteomes" id="UP000022141"/>
    </source>
</evidence>
<accession>A0A011Q9D4</accession>
<sequence length="100" mass="11395">MIFKVYLMRIGGRRRPWRDILNSPAYVGDLRTVTEKRGDAIYTQALLVSAGALAQYQLPALYEPVLVTIAPMAIQLRGFERIKEPEGFYSVVQEWHCIAP</sequence>
<dbReference type="STRING" id="1454004.AW11_03321"/>
<evidence type="ECO:0000313" key="1">
    <source>
        <dbReference type="EMBL" id="EXI85852.1"/>
    </source>
</evidence>
<proteinExistence type="predicted"/>
<comment type="caution">
    <text evidence="1">The sequence shown here is derived from an EMBL/GenBank/DDBJ whole genome shotgun (WGS) entry which is preliminary data.</text>
</comment>
<dbReference type="Proteomes" id="UP000022141">
    <property type="component" value="Unassembled WGS sequence"/>
</dbReference>
<gene>
    <name evidence="1" type="ORF">AW11_03321</name>
</gene>
<dbReference type="AlphaFoldDB" id="A0A011Q9D4"/>
<keyword evidence="2" id="KW-1185">Reference proteome</keyword>
<protein>
    <submittedName>
        <fullName evidence="1">Uncharacterized protein</fullName>
    </submittedName>
</protein>
<name>A0A011Q9D4_ACCRE</name>
<reference evidence="1" key="1">
    <citation type="submission" date="2014-02" db="EMBL/GenBank/DDBJ databases">
        <title>Expanding our view of genomic diversity in Candidatus Accumulibacter clades.</title>
        <authorList>
            <person name="Skennerton C.T."/>
            <person name="Barr J.J."/>
            <person name="Slater F.R."/>
            <person name="Bond P.L."/>
            <person name="Tyson G.W."/>
        </authorList>
    </citation>
    <scope>NUCLEOTIDE SEQUENCE [LARGE SCALE GENOMIC DNA]</scope>
</reference>
<dbReference type="EMBL" id="JEMY01000049">
    <property type="protein sequence ID" value="EXI85852.1"/>
    <property type="molecule type" value="Genomic_DNA"/>
</dbReference>
<organism evidence="1 2">
    <name type="scientific">Accumulibacter regalis</name>
    <dbReference type="NCBI Taxonomy" id="522306"/>
    <lineage>
        <taxon>Bacteria</taxon>
        <taxon>Pseudomonadati</taxon>
        <taxon>Pseudomonadota</taxon>
        <taxon>Betaproteobacteria</taxon>
        <taxon>Candidatus Accumulibacter</taxon>
    </lineage>
</organism>
<dbReference type="PATRIC" id="fig|1454004.3.peg.3422"/>
<dbReference type="eggNOG" id="ENOG502ZE4E">
    <property type="taxonomic scope" value="Bacteria"/>
</dbReference>